<dbReference type="PANTHER" id="PTHR10825:SF29">
    <property type="entry name" value="POLYCOMB GROUP RING FINGER PROTEIN 1"/>
    <property type="match status" value="1"/>
</dbReference>
<dbReference type="CDD" id="cd17082">
    <property type="entry name" value="RAWUL_PCGF2_like"/>
    <property type="match status" value="1"/>
</dbReference>
<feature type="compositionally biased region" description="Low complexity" evidence="1">
    <location>
        <begin position="561"/>
        <end position="571"/>
    </location>
</feature>
<feature type="region of interest" description="Disordered" evidence="1">
    <location>
        <begin position="407"/>
        <end position="426"/>
    </location>
</feature>
<proteinExistence type="predicted"/>
<feature type="compositionally biased region" description="Low complexity" evidence="1">
    <location>
        <begin position="407"/>
        <end position="417"/>
    </location>
</feature>
<feature type="domain" description="RAWUL" evidence="2">
    <location>
        <begin position="143"/>
        <end position="208"/>
    </location>
</feature>
<sequence length="845" mass="91285">LLSHLSHESRCPKCACDLGNELSEAFIRDETLQRLVYKMVPDVYWEEMRRRGEFYKRRTVSNDEKALMFEKSLIQLSSELCAPNELVSLCIEYVSAGPSDSDETTQTNQMEIDKDDEDEMKPSTLAEADRIEKQERYLFSFKRYFRCIAATTIGALRKLMEAKLEVSDTYKLLFIDTECNSTLDDCCTLQDVAYMFSWKRDAPMRILFTLQRHLEEEKPPVLDMELMPELVAEEPSPQSLSGAMPSCALETAVQLPALTVSLNTSMMEGGSIHQPIITTGVQPPPRKKRKPSSPTKKHQQHHHNQHQQAASSSSASVSPAPPPIQRMIGVSPLAKGPPPVSQPQSSPQSLTNRGAHDKSDSTTHNSNSNTASSSSAFSSASSSKKTPSPSTNANKSSHHHDRINLLSSSSSKQQSSSNDHNNTITPPAAKQLKLESNTTLQPSAQSPDAKFVCSQIQKIITSSNTSTSKPTPESPCSNTSISTHSSSNNNNNEHSASNTSSSTEYEPGADGACLSSSSNSASSTTTHSSNTSKPHNTNSNSVASNKNQSSANDNTDKNDNKNASNSSTSSNGQHNNTTHKSANGQLNAQKITHLISNDTNNKESSNTSNHNTNNNMSSSQALCASAPNSNIPNNQQPIHPRPIQPRPVVEPKTNYEALVKSFSFSAFALDAKQAKNFAAHAMHVQSSIFLDPKLAAQPIKQVLSSRGMPLMPDTSPYLRHQPAQLAASFMQHLQMQRFQAAAAAGLSPTVTSASLLHHPVSGGCPTPPSAPPTPSLGLSLPQQPPTQQQLKLPTASAGSAQATKLLNPKSSSSVHQSTSSSKIQTKIGASLQIPTAHIPPFMSQS</sequence>
<reference evidence="3" key="1">
    <citation type="submission" date="2017-02" db="UniProtKB">
        <authorList>
            <consortium name="WormBaseParasite"/>
        </authorList>
    </citation>
    <scope>IDENTIFICATION</scope>
</reference>
<dbReference type="AlphaFoldDB" id="A0A0M3K2M6"/>
<dbReference type="WBParaSite" id="ASIM_0001518001-mRNA-1">
    <property type="protein sequence ID" value="ASIM_0001518001-mRNA-1"/>
    <property type="gene ID" value="ASIM_0001518001"/>
</dbReference>
<feature type="compositionally biased region" description="Basic residues" evidence="1">
    <location>
        <begin position="285"/>
        <end position="305"/>
    </location>
</feature>
<accession>A0A0M3K2M6</accession>
<feature type="compositionally biased region" description="Low complexity" evidence="1">
    <location>
        <begin position="362"/>
        <end position="393"/>
    </location>
</feature>
<feature type="compositionally biased region" description="Low complexity" evidence="1">
    <location>
        <begin position="463"/>
        <end position="503"/>
    </location>
</feature>
<dbReference type="PANTHER" id="PTHR10825">
    <property type="entry name" value="RING FINGER DOMAIN-CONTAINING, POLYCOMB GROUP COMPONENT"/>
    <property type="match status" value="1"/>
</dbReference>
<evidence type="ECO:0000259" key="2">
    <source>
        <dbReference type="Pfam" id="PF16207"/>
    </source>
</evidence>
<feature type="compositionally biased region" description="Polar residues" evidence="1">
    <location>
        <begin position="572"/>
        <end position="583"/>
    </location>
</feature>
<feature type="compositionally biased region" description="Low complexity" evidence="1">
    <location>
        <begin position="810"/>
        <end position="821"/>
    </location>
</feature>
<feature type="compositionally biased region" description="Low complexity" evidence="1">
    <location>
        <begin position="775"/>
        <end position="794"/>
    </location>
</feature>
<feature type="region of interest" description="Disordered" evidence="1">
    <location>
        <begin position="757"/>
        <end position="826"/>
    </location>
</feature>
<evidence type="ECO:0000256" key="1">
    <source>
        <dbReference type="SAM" id="MobiDB-lite"/>
    </source>
</evidence>
<feature type="compositionally biased region" description="Low complexity" evidence="1">
    <location>
        <begin position="627"/>
        <end position="638"/>
    </location>
</feature>
<feature type="compositionally biased region" description="Low complexity" evidence="1">
    <location>
        <begin position="306"/>
        <end position="318"/>
    </location>
</feature>
<dbReference type="GO" id="GO:0035102">
    <property type="term" value="C:PRC1 complex"/>
    <property type="evidence" value="ECO:0007669"/>
    <property type="project" value="TreeGrafter"/>
</dbReference>
<dbReference type="InterPro" id="IPR032443">
    <property type="entry name" value="RAWUL"/>
</dbReference>
<dbReference type="Pfam" id="PF16207">
    <property type="entry name" value="RAWUL"/>
    <property type="match status" value="1"/>
</dbReference>
<dbReference type="GO" id="GO:1990841">
    <property type="term" value="F:promoter-specific chromatin binding"/>
    <property type="evidence" value="ECO:0007669"/>
    <property type="project" value="TreeGrafter"/>
</dbReference>
<evidence type="ECO:0000313" key="3">
    <source>
        <dbReference type="WBParaSite" id="ASIM_0001518001-mRNA-1"/>
    </source>
</evidence>
<feature type="compositionally biased region" description="Low complexity" evidence="1">
    <location>
        <begin position="515"/>
        <end position="541"/>
    </location>
</feature>
<feature type="compositionally biased region" description="Low complexity" evidence="1">
    <location>
        <begin position="598"/>
        <end position="619"/>
    </location>
</feature>
<dbReference type="Gene3D" id="3.10.20.90">
    <property type="entry name" value="Phosphatidylinositol 3-kinase Catalytic Subunit, Chain A, domain 1"/>
    <property type="match status" value="1"/>
</dbReference>
<feature type="region of interest" description="Disordered" evidence="1">
    <location>
        <begin position="598"/>
        <end position="645"/>
    </location>
</feature>
<name>A0A0M3K2M6_ANISI</name>
<feature type="region of interest" description="Disordered" evidence="1">
    <location>
        <begin position="463"/>
        <end position="583"/>
    </location>
</feature>
<feature type="compositionally biased region" description="Pro residues" evidence="1">
    <location>
        <begin position="765"/>
        <end position="774"/>
    </location>
</feature>
<protein>
    <submittedName>
        <fullName evidence="3">Polycomb group protein Psc (inferred by orthology to a D. melanogaster protein)</fullName>
    </submittedName>
</protein>
<dbReference type="GO" id="GO:0000122">
    <property type="term" value="P:negative regulation of transcription by RNA polymerase II"/>
    <property type="evidence" value="ECO:0007669"/>
    <property type="project" value="TreeGrafter"/>
</dbReference>
<feature type="region of interest" description="Disordered" evidence="1">
    <location>
        <begin position="274"/>
        <end position="400"/>
    </location>
</feature>
<organism evidence="3">
    <name type="scientific">Anisakis simplex</name>
    <name type="common">Herring worm</name>
    <dbReference type="NCBI Taxonomy" id="6269"/>
    <lineage>
        <taxon>Eukaryota</taxon>
        <taxon>Metazoa</taxon>
        <taxon>Ecdysozoa</taxon>
        <taxon>Nematoda</taxon>
        <taxon>Chromadorea</taxon>
        <taxon>Rhabditida</taxon>
        <taxon>Spirurina</taxon>
        <taxon>Ascaridomorpha</taxon>
        <taxon>Ascaridoidea</taxon>
        <taxon>Anisakidae</taxon>
        <taxon>Anisakis</taxon>
        <taxon>Anisakis simplex complex</taxon>
    </lineage>
</organism>